<reference evidence="3" key="1">
    <citation type="journal article" date="2013" name="J. Plant Res.">
        <title>Effect of fungi and light on seed germination of three Opuntia species from semiarid lands of central Mexico.</title>
        <authorList>
            <person name="Delgado-Sanchez P."/>
            <person name="Jimenez-Bremont J.F."/>
            <person name="Guerrero-Gonzalez Mde L."/>
            <person name="Flores J."/>
        </authorList>
    </citation>
    <scope>NUCLEOTIDE SEQUENCE</scope>
    <source>
        <tissue evidence="3">Cladode</tissue>
    </source>
</reference>
<protein>
    <submittedName>
        <fullName evidence="3">Uncharacterized protein</fullName>
    </submittedName>
</protein>
<feature type="region of interest" description="Disordered" evidence="1">
    <location>
        <begin position="95"/>
        <end position="114"/>
    </location>
</feature>
<keyword evidence="2" id="KW-1133">Transmembrane helix</keyword>
<keyword evidence="2" id="KW-0812">Transmembrane</keyword>
<dbReference type="EMBL" id="GISG01197566">
    <property type="protein sequence ID" value="MBA4657656.1"/>
    <property type="molecule type" value="Transcribed_RNA"/>
</dbReference>
<organism evidence="3">
    <name type="scientific">Opuntia streptacantha</name>
    <name type="common">Prickly pear cactus</name>
    <name type="synonym">Opuntia cardona</name>
    <dbReference type="NCBI Taxonomy" id="393608"/>
    <lineage>
        <taxon>Eukaryota</taxon>
        <taxon>Viridiplantae</taxon>
        <taxon>Streptophyta</taxon>
        <taxon>Embryophyta</taxon>
        <taxon>Tracheophyta</taxon>
        <taxon>Spermatophyta</taxon>
        <taxon>Magnoliopsida</taxon>
        <taxon>eudicotyledons</taxon>
        <taxon>Gunneridae</taxon>
        <taxon>Pentapetalae</taxon>
        <taxon>Caryophyllales</taxon>
        <taxon>Cactineae</taxon>
        <taxon>Cactaceae</taxon>
        <taxon>Opuntioideae</taxon>
        <taxon>Opuntia</taxon>
    </lineage>
</organism>
<dbReference type="EMBL" id="GISG01197569">
    <property type="protein sequence ID" value="MBA4657657.1"/>
    <property type="molecule type" value="Transcribed_RNA"/>
</dbReference>
<keyword evidence="2" id="KW-0472">Membrane</keyword>
<proteinExistence type="predicted"/>
<accession>A0A7C9A2C3</accession>
<evidence type="ECO:0000313" key="3">
    <source>
        <dbReference type="EMBL" id="MBA4657659.1"/>
    </source>
</evidence>
<feature type="compositionally biased region" description="Polar residues" evidence="1">
    <location>
        <begin position="99"/>
        <end position="114"/>
    </location>
</feature>
<evidence type="ECO:0000256" key="2">
    <source>
        <dbReference type="SAM" id="Phobius"/>
    </source>
</evidence>
<evidence type="ECO:0000256" key="1">
    <source>
        <dbReference type="SAM" id="MobiDB-lite"/>
    </source>
</evidence>
<dbReference type="EMBL" id="GISG01197574">
    <property type="protein sequence ID" value="MBA4657659.1"/>
    <property type="molecule type" value="Transcribed_RNA"/>
</dbReference>
<sequence length="114" mass="11684">MFSPLRALILTIGMSPPQSSGIRPIDESSCMTRSGLAPSLSILLIAITIGTPAALACAMASFVWGRIPSSAATTIIAISVTLAPRALIAPKASWPGVSRKTQGSNFPSNGTCTL</sequence>
<reference evidence="3" key="2">
    <citation type="submission" date="2020-07" db="EMBL/GenBank/DDBJ databases">
        <authorList>
            <person name="Vera ALvarez R."/>
            <person name="Arias-Moreno D.M."/>
            <person name="Jimenez-Jacinto V."/>
            <person name="Jimenez-Bremont J.F."/>
            <person name="Swaminathan K."/>
            <person name="Moose S.P."/>
            <person name="Guerrero-Gonzalez M.L."/>
            <person name="Marino-Ramirez L."/>
            <person name="Landsman D."/>
            <person name="Rodriguez-Kessler M."/>
            <person name="Delgado-Sanchez P."/>
        </authorList>
    </citation>
    <scope>NUCLEOTIDE SEQUENCE</scope>
    <source>
        <tissue evidence="3">Cladode</tissue>
    </source>
</reference>
<feature type="transmembrane region" description="Helical" evidence="2">
    <location>
        <begin position="37"/>
        <end position="64"/>
    </location>
</feature>
<dbReference type="AlphaFoldDB" id="A0A7C9A2C3"/>
<name>A0A7C9A2C3_OPUST</name>